<gene>
    <name evidence="1" type="ORF">EBB_11150</name>
</gene>
<dbReference type="Proteomes" id="UP000641152">
    <property type="component" value="Unassembled WGS sequence"/>
</dbReference>
<dbReference type="EMBL" id="JACXST010000002">
    <property type="protein sequence ID" value="MBD9361078.1"/>
    <property type="molecule type" value="Genomic_DNA"/>
</dbReference>
<reference evidence="1 2" key="1">
    <citation type="submission" date="2020-09" db="EMBL/GenBank/DDBJ databases">
        <title>Methylomonas albis sp. nov. and Methylomonas fluvii sp. nov.: Two cold-adapted methanotrophs from the River Elbe and an amended description of Methylovulum psychrotolerans strain Eb1.</title>
        <authorList>
            <person name="Bussmann I.K."/>
            <person name="Klings K.-W."/>
            <person name="Warnstedt J."/>
            <person name="Hoppert M."/>
            <person name="Saborowski A."/>
            <person name="Horn F."/>
            <person name="Liebner S."/>
        </authorList>
    </citation>
    <scope>NUCLEOTIDE SEQUENCE [LARGE SCALE GENOMIC DNA]</scope>
    <source>
        <strain evidence="1 2">EbB</strain>
    </source>
</reference>
<evidence type="ECO:0000313" key="1">
    <source>
        <dbReference type="EMBL" id="MBD9361078.1"/>
    </source>
</evidence>
<keyword evidence="2" id="KW-1185">Reference proteome</keyword>
<dbReference type="Gene3D" id="3.40.50.2000">
    <property type="entry name" value="Glycogen Phosphorylase B"/>
    <property type="match status" value="1"/>
</dbReference>
<organism evidence="1 2">
    <name type="scientific">Methylomonas fluvii</name>
    <dbReference type="NCBI Taxonomy" id="1854564"/>
    <lineage>
        <taxon>Bacteria</taxon>
        <taxon>Pseudomonadati</taxon>
        <taxon>Pseudomonadota</taxon>
        <taxon>Gammaproteobacteria</taxon>
        <taxon>Methylococcales</taxon>
        <taxon>Methylococcaceae</taxon>
        <taxon>Methylomonas</taxon>
    </lineage>
</organism>
<sequence>MNIQIISMWLPMPDRASADLRFYTFLKILSKSHQITICPFNLNEQVEEIGEEAVQGYLNILKNLNIRLGTTDVLTTLRIEKFDIVIFEYFHYVNRYIDFVRFFQPKARILVDSVDITYNRFFSKANLTKDPADFKYAETIKNEELSAYARSDMTITVTIDDDLLLKKDISNIKTCILPNIHKIPERFSRTPPYTKLLFVGAFKHEPNIDAIHYFCNEIFPKILEVNPNFQLEVVGPNPPESVLQLQSENIFIRGFIEDLEEHYRNAHISIAPLRFGGGMKGKIGEALSYGIPVVTTQIGAEGFGLSNNENILVAETPNQFAELVLKISSDEALYEKLSINGYNFIKDRYSEDATTKRITEIIDSIPLITPKKLDFIKRIIMFAKFSYNRHFGWRLNNIK</sequence>
<dbReference type="CDD" id="cd03801">
    <property type="entry name" value="GT4_PimA-like"/>
    <property type="match status" value="1"/>
</dbReference>
<comment type="caution">
    <text evidence="1">The sequence shown here is derived from an EMBL/GenBank/DDBJ whole genome shotgun (WGS) entry which is preliminary data.</text>
</comment>
<dbReference type="RefSeq" id="WP_192393938.1">
    <property type="nucleotide sequence ID" value="NZ_CAJHIU010000002.1"/>
</dbReference>
<proteinExistence type="predicted"/>
<name>A0ABR9DDC4_9GAMM</name>
<dbReference type="SUPFAM" id="SSF53756">
    <property type="entry name" value="UDP-Glycosyltransferase/glycogen phosphorylase"/>
    <property type="match status" value="1"/>
</dbReference>
<protein>
    <submittedName>
        <fullName evidence="1">Glycosyltransferase</fullName>
    </submittedName>
</protein>
<dbReference type="PANTHER" id="PTHR12526">
    <property type="entry name" value="GLYCOSYLTRANSFERASE"/>
    <property type="match status" value="1"/>
</dbReference>
<accession>A0ABR9DDC4</accession>
<evidence type="ECO:0000313" key="2">
    <source>
        <dbReference type="Proteomes" id="UP000641152"/>
    </source>
</evidence>
<dbReference type="Pfam" id="PF13692">
    <property type="entry name" value="Glyco_trans_1_4"/>
    <property type="match status" value="1"/>
</dbReference>